<feature type="region of interest" description="Disordered" evidence="2">
    <location>
        <begin position="820"/>
        <end position="858"/>
    </location>
</feature>
<feature type="coiled-coil region" evidence="1">
    <location>
        <begin position="136"/>
        <end position="170"/>
    </location>
</feature>
<dbReference type="EMBL" id="HBGH01009557">
    <property type="protein sequence ID" value="CAD9233242.1"/>
    <property type="molecule type" value="Transcribed_RNA"/>
</dbReference>
<evidence type="ECO:0000256" key="1">
    <source>
        <dbReference type="SAM" id="Coils"/>
    </source>
</evidence>
<keyword evidence="1" id="KW-0175">Coiled coil</keyword>
<feature type="coiled-coil region" evidence="1">
    <location>
        <begin position="17"/>
        <end position="62"/>
    </location>
</feature>
<name>A0A7S1TDI7_9RHOD</name>
<proteinExistence type="predicted"/>
<accession>A0A7S1TDI7</accession>
<feature type="compositionally biased region" description="Basic residues" evidence="2">
    <location>
        <begin position="841"/>
        <end position="850"/>
    </location>
</feature>
<evidence type="ECO:0000313" key="3">
    <source>
        <dbReference type="EMBL" id="CAD9233242.1"/>
    </source>
</evidence>
<reference evidence="3" key="1">
    <citation type="submission" date="2021-01" db="EMBL/GenBank/DDBJ databases">
        <authorList>
            <person name="Corre E."/>
            <person name="Pelletier E."/>
            <person name="Niang G."/>
            <person name="Scheremetjew M."/>
            <person name="Finn R."/>
            <person name="Kale V."/>
            <person name="Holt S."/>
            <person name="Cochrane G."/>
            <person name="Meng A."/>
            <person name="Brown T."/>
            <person name="Cohen L."/>
        </authorList>
    </citation>
    <scope>NUCLEOTIDE SEQUENCE</scope>
    <source>
        <strain evidence="3">SAG 36.94</strain>
    </source>
</reference>
<feature type="region of interest" description="Disordered" evidence="2">
    <location>
        <begin position="566"/>
        <end position="597"/>
    </location>
</feature>
<protein>
    <submittedName>
        <fullName evidence="3">Uncharacterized protein</fullName>
    </submittedName>
</protein>
<organism evidence="3">
    <name type="scientific">Compsopogon caeruleus</name>
    <dbReference type="NCBI Taxonomy" id="31354"/>
    <lineage>
        <taxon>Eukaryota</taxon>
        <taxon>Rhodophyta</taxon>
        <taxon>Compsopogonophyceae</taxon>
        <taxon>Compsopogonales</taxon>
        <taxon>Compsopogonaceae</taxon>
        <taxon>Compsopogon</taxon>
    </lineage>
</organism>
<sequence length="879" mass="98448">MESRGLRERVVKAEFLNETLERAMLSAELELRRQREHHSEKLGQAEKVNDELSAEVARVSSDCASLKAVVDSLKSDRKEILEDLEKSTLVSHAMCEELRVRSEAFQLVEFKLEATSHENSLLMAERKDLSQKILLLADIQENMLQKEQECKVLTREVQRLQKVEKDLTTRSETMCAEIEHLKGISQKRAVEISVLSDDVPASQRLREEESRKLMDEKAASEQKSLELGKELTSMSDMHLSDQEKITQLELRVGNLETLLKEKDHDIACKEKAIMELLEQHEAVSTYIRTREECAGQYDESAEDRNASQWTSLSITGTSGDLHHVSAAKDRSVIECAVPEKKSSQLGTTSTNLFPLPGHHCTSPLGEEASNVDECVTQDRAPCVLESERFLVFEESNSIAGVYHRHSVCETYEGCQLLDRKVEQTDDDGTLFIKSESCEESMPLFNTSNHLPADSVSKMVSSPNDESSELGSSIAVEGSLDRHELSSMHSSFPASELSERLERRVIGSPMRGTSTMREVGTEDSVSKSYPASRYGSLEMDIAEVDRHQLVLEQWSLMMVSPCSSVEDENEPVEFSPLHSPRSGGSMREGPPTSSYHLTSSPQPSWFRLSAEFEASLLAGNLVVNDRESEGEWLGVSSGRFSRSSECFDEESGVSPSPSVYFSPKSNWSCPLSPKLDCTSVMVATKSGSVIDSFQQQRVSQFDEFVFSTPTNFSGESFSPGDALRYVFSWVDALEFSADGNHFARAVVVRNGLILCLFVVLRILLWPIEFLVAGEFITVNEGESIAVVSPKHSSGNSDLDDVRSRLSTRFDSLLACRRIDKKRRSKRKRGKSGSPPTVVCNRQGRKRRHARKSERVKARKEARLVNEGRPASTFRRILELF</sequence>
<dbReference type="AlphaFoldDB" id="A0A7S1TDI7"/>
<feature type="compositionally biased region" description="Basic residues" evidence="2">
    <location>
        <begin position="820"/>
        <end position="829"/>
    </location>
</feature>
<evidence type="ECO:0000256" key="2">
    <source>
        <dbReference type="SAM" id="MobiDB-lite"/>
    </source>
</evidence>
<gene>
    <name evidence="3" type="ORF">CCAE0312_LOCUS5328</name>
</gene>